<name>A0A1W6NFK4_LEVBR</name>
<protein>
    <submittedName>
        <fullName evidence="2">VIP2 family actin-ADP-ribosylating toxin</fullName>
    </submittedName>
</protein>
<gene>
    <name evidence="2" type="ORF">JK167_10975</name>
</gene>
<dbReference type="Pfam" id="PF03496">
    <property type="entry name" value="ADPrib_exo_Tox"/>
    <property type="match status" value="1"/>
</dbReference>
<dbReference type="GO" id="GO:0005576">
    <property type="term" value="C:extracellular region"/>
    <property type="evidence" value="ECO:0007669"/>
    <property type="project" value="InterPro"/>
</dbReference>
<dbReference type="InterPro" id="IPR003540">
    <property type="entry name" value="ADP-ribosyltransferase"/>
</dbReference>
<evidence type="ECO:0000259" key="1">
    <source>
        <dbReference type="Pfam" id="PF03496"/>
    </source>
</evidence>
<dbReference type="RefSeq" id="WP_039105088.1">
    <property type="nucleotide sequence ID" value="NZ_CAKMAP010000004.1"/>
</dbReference>
<dbReference type="PROSITE" id="PS51996">
    <property type="entry name" value="TR_MART"/>
    <property type="match status" value="1"/>
</dbReference>
<evidence type="ECO:0000313" key="2">
    <source>
        <dbReference type="EMBL" id="MBS1011354.1"/>
    </source>
</evidence>
<dbReference type="OrthoDB" id="2327579at2"/>
<dbReference type="SUPFAM" id="SSF56399">
    <property type="entry name" value="ADP-ribosylation"/>
    <property type="match status" value="1"/>
</dbReference>
<feature type="domain" description="ADP ribosyltransferase" evidence="1">
    <location>
        <begin position="130"/>
        <end position="291"/>
    </location>
</feature>
<reference evidence="2" key="2">
    <citation type="submission" date="2022-09" db="EMBL/GenBank/DDBJ databases">
        <title>Genome-inferred correspondence between phylogeny and metabolic traits in the wild Drosophila gut microbiome.</title>
        <authorList>
            <person name="Bueno E."/>
            <person name="Blow F."/>
            <person name="Douglas A.E."/>
        </authorList>
    </citation>
    <scope>NUCLEOTIDE SEQUENCE</scope>
    <source>
        <strain evidence="2">Dm-2019-70</strain>
    </source>
</reference>
<dbReference type="Proteomes" id="UP000676478">
    <property type="component" value="Unassembled WGS sequence"/>
</dbReference>
<comment type="caution">
    <text evidence="2">The sequence shown here is derived from an EMBL/GenBank/DDBJ whole genome shotgun (WGS) entry which is preliminary data.</text>
</comment>
<dbReference type="AlphaFoldDB" id="A0A1W6NFK4"/>
<dbReference type="EMBL" id="JAERKF010000015">
    <property type="protein sequence ID" value="MBS1011354.1"/>
    <property type="molecule type" value="Genomic_DNA"/>
</dbReference>
<accession>A0A1W6NFK4</accession>
<reference evidence="2" key="1">
    <citation type="submission" date="2020-12" db="EMBL/GenBank/DDBJ databases">
        <authorList>
            <person name="Mcmullen J.G."/>
        </authorList>
    </citation>
    <scope>NUCLEOTIDE SEQUENCE</scope>
    <source>
        <strain evidence="2">Dm-2019-70</strain>
    </source>
</reference>
<organism evidence="2 3">
    <name type="scientific">Levilactobacillus brevis</name>
    <name type="common">Lactobacillus brevis</name>
    <dbReference type="NCBI Taxonomy" id="1580"/>
    <lineage>
        <taxon>Bacteria</taxon>
        <taxon>Bacillati</taxon>
        <taxon>Bacillota</taxon>
        <taxon>Bacilli</taxon>
        <taxon>Lactobacillales</taxon>
        <taxon>Lactobacillaceae</taxon>
        <taxon>Levilactobacillus</taxon>
    </lineage>
</organism>
<sequence>MLRKLGLSLIVIGGVLTIGTKNVNAASFASGDSIVSMTTRNNYIHDSKYRYLVTKKNAIAYKAIGKAPDYTASVSINKNVPLTVRQTVEGGHIVTEPQSTDKLFLSNDKQFVYSSDVKSLSKKQIKVLAKDSKKWSSKIGKKSVQAVGYYTGDGYEKINGYLRNGKGQKKVVKKAQLVQKGISKFKLRYNTTVYRGISNKGLKLSLNNRGLSVGSIYQDKAFSSTSLSKQVALGFSSQCLLRINIPAGSHGAYIDPISKNKGEKEYLLKEGQKLIVTKIQNVSYTEATKMYLIKNKGSKVVQHTTNNVKGNYKLITLNLLN</sequence>
<proteinExistence type="predicted"/>
<evidence type="ECO:0000313" key="3">
    <source>
        <dbReference type="Proteomes" id="UP000676478"/>
    </source>
</evidence>
<dbReference type="Gene3D" id="3.90.176.10">
    <property type="entry name" value="Toxin ADP-ribosyltransferase, Chain A, domain 1"/>
    <property type="match status" value="1"/>
</dbReference>